<dbReference type="SUPFAM" id="SSF54285">
    <property type="entry name" value="MoaD/ThiS"/>
    <property type="match status" value="1"/>
</dbReference>
<dbReference type="InterPro" id="IPR016155">
    <property type="entry name" value="Mopterin_synth/thiamin_S_b"/>
</dbReference>
<feature type="modified residue" description="1-thioglycine" evidence="10">
    <location>
        <position position="95"/>
    </location>
</feature>
<evidence type="ECO:0000256" key="8">
    <source>
        <dbReference type="ARBA" id="ARBA00022801"/>
    </source>
</evidence>
<dbReference type="InterPro" id="IPR029058">
    <property type="entry name" value="AB_hydrolase_fold"/>
</dbReference>
<keyword evidence="8" id="KW-0378">Hydrolase</keyword>
<dbReference type="PANTHER" id="PTHR11010">
    <property type="entry name" value="PROTEASE S28 PRO-X CARBOXYPEPTIDASE-RELATED"/>
    <property type="match status" value="1"/>
</dbReference>
<comment type="caution">
    <text evidence="12">The sequence shown here is derived from an EMBL/GenBank/DDBJ whole genome shotgun (WGS) entry which is preliminary data.</text>
</comment>
<evidence type="ECO:0000256" key="3">
    <source>
        <dbReference type="ARBA" id="ARBA00022499"/>
    </source>
</evidence>
<evidence type="ECO:0000256" key="7">
    <source>
        <dbReference type="ARBA" id="ARBA00022786"/>
    </source>
</evidence>
<evidence type="ECO:0000256" key="5">
    <source>
        <dbReference type="ARBA" id="ARBA00022694"/>
    </source>
</evidence>
<name>A0AAV8WEN6_9CUCU</name>
<dbReference type="SUPFAM" id="SSF53474">
    <property type="entry name" value="alpha/beta-Hydrolases"/>
    <property type="match status" value="1"/>
</dbReference>
<dbReference type="FunFam" id="1.20.120.980:FF:000003">
    <property type="entry name" value="Serine protease 16"/>
    <property type="match status" value="1"/>
</dbReference>
<accession>A0AAV8WEN6</accession>
<comment type="PTM">
    <text evidence="10">C-terminal thiocarboxylation occurs in 2 steps, it is first acyl-adenylated (-COAMP) via the hesA/moeB/thiF part of the MOCS3/UBA4 homolog, then thiocarboxylated (-COSH) via the rhodanese domain of the MOCS3/UBA4 homolog.</text>
</comment>
<keyword evidence="13" id="KW-1185">Reference proteome</keyword>
<dbReference type="GO" id="GO:0032447">
    <property type="term" value="P:protein urmylation"/>
    <property type="evidence" value="ECO:0007669"/>
    <property type="project" value="UniProtKB-UniRule"/>
</dbReference>
<dbReference type="Proteomes" id="UP001159042">
    <property type="component" value="Unassembled WGS sequence"/>
</dbReference>
<evidence type="ECO:0000256" key="1">
    <source>
        <dbReference type="ARBA" id="ARBA00011079"/>
    </source>
</evidence>
<comment type="similarity">
    <text evidence="1">Belongs to the peptidase S28 family.</text>
</comment>
<evidence type="ECO:0000256" key="9">
    <source>
        <dbReference type="ARBA" id="ARBA00023180"/>
    </source>
</evidence>
<dbReference type="Pfam" id="PF05577">
    <property type="entry name" value="Peptidase_S28"/>
    <property type="match status" value="1"/>
</dbReference>
<dbReference type="Gene3D" id="1.20.120.980">
    <property type="entry name" value="Serine carboxypeptidase S28, SKS domain"/>
    <property type="match status" value="1"/>
</dbReference>
<evidence type="ECO:0000256" key="10">
    <source>
        <dbReference type="HAMAP-Rule" id="MF_03048"/>
    </source>
</evidence>
<dbReference type="Pfam" id="PF09138">
    <property type="entry name" value="Urm1"/>
    <property type="match status" value="1"/>
</dbReference>
<proteinExistence type="inferred from homology"/>
<dbReference type="GO" id="GO:0034227">
    <property type="term" value="P:tRNA thio-modification"/>
    <property type="evidence" value="ECO:0007669"/>
    <property type="project" value="UniProtKB-UniRule"/>
</dbReference>
<evidence type="ECO:0000313" key="12">
    <source>
        <dbReference type="EMBL" id="KAJ8924682.1"/>
    </source>
</evidence>
<comment type="function">
    <text evidence="10">Acts as a sulfur carrier required for 2-thiolation of mcm(5)S(2)U at tRNA wobble positions of cytosolic tRNA(Lys), tRNA(Glu) and tRNA(Gln). Serves as sulfur donor in tRNA 2-thiolation reaction by being thiocarboxylated (-COSH) at its C-terminus by the MOCS3/UBA4 homolog. The sulfur is then transferred to tRNA to form 2-thiolation of mcm(5)S(2)U. Also acts as a ubiquitin-like protein (UBL) that is covalently conjugated via an isopeptide bond to lysine residues of target proteins. The thiocarboxylated form serves as substrate for conjugation and oxidative stress specifically induces the formation of UBL-protein conjugates.</text>
</comment>
<dbReference type="InterPro" id="IPR015221">
    <property type="entry name" value="Urm1"/>
</dbReference>
<keyword evidence="3 10" id="KW-1017">Isopeptide bond</keyword>
<reference evidence="12 13" key="1">
    <citation type="journal article" date="2023" name="Insect Mol. Biol.">
        <title>Genome sequencing provides insights into the evolution of gene families encoding plant cell wall-degrading enzymes in longhorned beetles.</title>
        <authorList>
            <person name="Shin N.R."/>
            <person name="Okamura Y."/>
            <person name="Kirsch R."/>
            <person name="Pauchet Y."/>
        </authorList>
    </citation>
    <scope>NUCLEOTIDE SEQUENCE [LARGE SCALE GENOMIC DNA]</scope>
    <source>
        <strain evidence="12">EAD_L_NR</strain>
    </source>
</reference>
<comment type="pathway">
    <text evidence="10 11">tRNA modification; 5-methoxycarbonylmethyl-2-thiouridine-tRNA biosynthesis.</text>
</comment>
<evidence type="ECO:0000256" key="6">
    <source>
        <dbReference type="ARBA" id="ARBA00022729"/>
    </source>
</evidence>
<evidence type="ECO:0000256" key="2">
    <source>
        <dbReference type="ARBA" id="ARBA00022490"/>
    </source>
</evidence>
<keyword evidence="7 10" id="KW-0833">Ubl conjugation pathway</keyword>
<keyword evidence="2 10" id="KW-0963">Cytoplasm</keyword>
<gene>
    <name evidence="12" type="ORF">NQ315_000833</name>
</gene>
<dbReference type="InterPro" id="IPR042269">
    <property type="entry name" value="Ser_carbopepase_S28_SKS"/>
</dbReference>
<evidence type="ECO:0000313" key="13">
    <source>
        <dbReference type="Proteomes" id="UP001159042"/>
    </source>
</evidence>
<dbReference type="CDD" id="cd01764">
    <property type="entry name" value="Ubl_Urm1"/>
    <property type="match status" value="1"/>
</dbReference>
<keyword evidence="6" id="KW-0732">Signal</keyword>
<comment type="similarity">
    <text evidence="10 11">Belongs to the URM1 family.</text>
</comment>
<keyword evidence="4" id="KW-0645">Protease</keyword>
<dbReference type="HAMAP" id="MF_03048">
    <property type="entry name" value="Urm1"/>
    <property type="match status" value="1"/>
</dbReference>
<comment type="subcellular location">
    <subcellularLocation>
        <location evidence="10 11">Cytoplasm</location>
    </subcellularLocation>
</comment>
<dbReference type="EMBL" id="JANEYG010000002">
    <property type="protein sequence ID" value="KAJ8924682.1"/>
    <property type="molecule type" value="Genomic_DNA"/>
</dbReference>
<protein>
    <recommendedName>
        <fullName evidence="10">Ubiquitin-related modifier 1 homolog</fullName>
    </recommendedName>
</protein>
<feature type="cross-link" description="Glycyl lysine isopeptide (Gly-Lys) (interchain with K-? in acceptor proteins)" evidence="10">
    <location>
        <position position="95"/>
    </location>
</feature>
<dbReference type="GO" id="GO:0070008">
    <property type="term" value="F:serine-type exopeptidase activity"/>
    <property type="evidence" value="ECO:0007669"/>
    <property type="project" value="InterPro"/>
</dbReference>
<dbReference type="InterPro" id="IPR012675">
    <property type="entry name" value="Beta-grasp_dom_sf"/>
</dbReference>
<sequence>MHNTPVFIEFSGGAELLFNNKKDYNVVLPQTEKAWTLGDLLIWMKDNMLKQRPELFLQDKSVRPGILVLVNDTDWELMVNKIRWRIFHNGRIIGGNLGEPKGVDLKTTLNNYEKWFTQNLDHFNPGDERIWQQRYYANDEFFNQETRNVAFLMIGGEGEATDKWMTQGAWIDYAKKYQAICFQLEHRYYGKSHPTPDLSTENLQYLSSQQALADLAVFIEAMNSLYELSPDVKWIAFGGSYPGSLAAWLRQKYPHLVHGSVSASGPLLAKLDFDDYFKVVDHDLRSYSDECLQAVKQGTGQVELLLRHMVGQRNLNKIFRLCDPIEERSNNSLDISNFFETLAGNFAGIAQYNKDNRIGKSSKGANITIDTLCDIMVNQSIGTQVKRLATVNDLLLNAYDQKCLDYKYDTMINEMKNISWDSETAEGGRQWTYQTCTEFGFYQTSNYKPQVFGDKFPLDFFVQQCTDIFGPKYNMTLLNRAIERTNTLYGALDIEVTNVVFVHGSVDPWHALGITKTVNQGAPAIYIKGTAHCANMYPKSPKDLPQLQAARLEIQQLIGSWLDL</sequence>
<keyword evidence="9" id="KW-0325">Glycoprotein</keyword>
<dbReference type="Gene3D" id="3.10.20.30">
    <property type="match status" value="1"/>
</dbReference>
<dbReference type="AlphaFoldDB" id="A0AAV8WEN6"/>
<dbReference type="InterPro" id="IPR008758">
    <property type="entry name" value="Peptidase_S28"/>
</dbReference>
<keyword evidence="5 10" id="KW-0819">tRNA processing</keyword>
<evidence type="ECO:0000256" key="4">
    <source>
        <dbReference type="ARBA" id="ARBA00022670"/>
    </source>
</evidence>
<dbReference type="GO" id="GO:0008239">
    <property type="term" value="F:dipeptidyl-peptidase activity"/>
    <property type="evidence" value="ECO:0007669"/>
    <property type="project" value="TreeGrafter"/>
</dbReference>
<dbReference type="GO" id="GO:0005829">
    <property type="term" value="C:cytosol"/>
    <property type="evidence" value="ECO:0007669"/>
    <property type="project" value="UniProtKB-UniRule"/>
</dbReference>
<dbReference type="GO" id="GO:0006508">
    <property type="term" value="P:proteolysis"/>
    <property type="evidence" value="ECO:0007669"/>
    <property type="project" value="UniProtKB-KW"/>
</dbReference>
<dbReference type="GO" id="GO:0002098">
    <property type="term" value="P:tRNA wobble uridine modification"/>
    <property type="evidence" value="ECO:0007669"/>
    <property type="project" value="UniProtKB-UniRule"/>
</dbReference>
<organism evidence="12 13">
    <name type="scientific">Exocentrus adspersus</name>
    <dbReference type="NCBI Taxonomy" id="1586481"/>
    <lineage>
        <taxon>Eukaryota</taxon>
        <taxon>Metazoa</taxon>
        <taxon>Ecdysozoa</taxon>
        <taxon>Arthropoda</taxon>
        <taxon>Hexapoda</taxon>
        <taxon>Insecta</taxon>
        <taxon>Pterygota</taxon>
        <taxon>Neoptera</taxon>
        <taxon>Endopterygota</taxon>
        <taxon>Coleoptera</taxon>
        <taxon>Polyphaga</taxon>
        <taxon>Cucujiformia</taxon>
        <taxon>Chrysomeloidea</taxon>
        <taxon>Cerambycidae</taxon>
        <taxon>Lamiinae</taxon>
        <taxon>Acanthocinini</taxon>
        <taxon>Exocentrus</taxon>
    </lineage>
</organism>
<dbReference type="Gene3D" id="3.40.50.1820">
    <property type="entry name" value="alpha/beta hydrolase"/>
    <property type="match status" value="1"/>
</dbReference>
<dbReference type="PANTHER" id="PTHR11010:SF117">
    <property type="entry name" value="SERINE PROTEASE 16"/>
    <property type="match status" value="1"/>
</dbReference>
<evidence type="ECO:0000256" key="11">
    <source>
        <dbReference type="RuleBase" id="RU361182"/>
    </source>
</evidence>